<feature type="transmembrane region" description="Helical" evidence="5">
    <location>
        <begin position="98"/>
        <end position="116"/>
    </location>
</feature>
<feature type="transmembrane region" description="Helical" evidence="5">
    <location>
        <begin position="182"/>
        <end position="207"/>
    </location>
</feature>
<evidence type="ECO:0000259" key="6">
    <source>
        <dbReference type="Pfam" id="PF01578"/>
    </source>
</evidence>
<gene>
    <name evidence="7" type="primary">ccsA</name>
    <name evidence="7" type="ORF">MM817_01479</name>
</gene>
<name>A0A9X1V8H3_9BACL</name>
<dbReference type="EMBL" id="JALBUF010000003">
    <property type="protein sequence ID" value="MCI0183209.1"/>
    <property type="molecule type" value="Genomic_DNA"/>
</dbReference>
<evidence type="ECO:0000256" key="3">
    <source>
        <dbReference type="ARBA" id="ARBA00022989"/>
    </source>
</evidence>
<dbReference type="GO" id="GO:0017004">
    <property type="term" value="P:cytochrome complex assembly"/>
    <property type="evidence" value="ECO:0007669"/>
    <property type="project" value="InterPro"/>
</dbReference>
<evidence type="ECO:0000256" key="2">
    <source>
        <dbReference type="ARBA" id="ARBA00022692"/>
    </source>
</evidence>
<feature type="transmembrane region" description="Helical" evidence="5">
    <location>
        <begin position="72"/>
        <end position="91"/>
    </location>
</feature>
<dbReference type="GO" id="GO:0005886">
    <property type="term" value="C:plasma membrane"/>
    <property type="evidence" value="ECO:0007669"/>
    <property type="project" value="TreeGrafter"/>
</dbReference>
<dbReference type="InterPro" id="IPR045062">
    <property type="entry name" value="Cyt_c_biogenesis_CcsA/CcmC"/>
</dbReference>
<protein>
    <submittedName>
        <fullName evidence="7">Cytochrome c biogenesis protein CcsA</fullName>
    </submittedName>
</protein>
<evidence type="ECO:0000256" key="5">
    <source>
        <dbReference type="SAM" id="Phobius"/>
    </source>
</evidence>
<dbReference type="Proteomes" id="UP001139263">
    <property type="component" value="Unassembled WGS sequence"/>
</dbReference>
<keyword evidence="4 5" id="KW-0472">Membrane</keyword>
<proteinExistence type="predicted"/>
<dbReference type="Pfam" id="PF01578">
    <property type="entry name" value="Cytochrom_C_asm"/>
    <property type="match status" value="1"/>
</dbReference>
<keyword evidence="8" id="KW-1185">Reference proteome</keyword>
<feature type="transmembrane region" description="Helical" evidence="5">
    <location>
        <begin position="219"/>
        <end position="235"/>
    </location>
</feature>
<keyword evidence="2 5" id="KW-0812">Transmembrane</keyword>
<dbReference type="AlphaFoldDB" id="A0A9X1V8H3"/>
<reference evidence="7" key="1">
    <citation type="submission" date="2022-03" db="EMBL/GenBank/DDBJ databases">
        <title>Draft Genome Sequence of Firmicute Strain S0AB, a Heterotrophic Iron/Sulfur-Oxidizing Extreme Acidophile.</title>
        <authorList>
            <person name="Vergara E."/>
            <person name="Pakostova E."/>
            <person name="Johnson D.B."/>
            <person name="Holmes D.S."/>
        </authorList>
    </citation>
    <scope>NUCLEOTIDE SEQUENCE</scope>
    <source>
        <strain evidence="7">S0AB</strain>
    </source>
</reference>
<dbReference type="PANTHER" id="PTHR30071:SF15">
    <property type="entry name" value="PROTEIN HEMX"/>
    <property type="match status" value="1"/>
</dbReference>
<dbReference type="GO" id="GO:0020037">
    <property type="term" value="F:heme binding"/>
    <property type="evidence" value="ECO:0007669"/>
    <property type="project" value="InterPro"/>
</dbReference>
<sequence>MAFLHSSMAYLLMIGLYAVSIILFYLDFLHDNRIASRLGLAMLSLVWIVVTMIMGGRMIFDRPLVFFSSGQVIVLFAWLLITVSLIVNYFSAIDYFTLFMNILGFIFAIFDAFVHSQSLEATYGQHDLLLLHIGVALLSYIAFTLSFMFSLLYVLEDSALRLKRFQSGSFRRLPPLERLDVYAYRSAVIGLPLLLLGMILGALWYFLLSGHVVLFDPKPIGAFFLVLLYGFYAYARSGGWITGRIAAWVNLSCFFVVLINFLVVGELASDFHRW</sequence>
<evidence type="ECO:0000256" key="1">
    <source>
        <dbReference type="ARBA" id="ARBA00004141"/>
    </source>
</evidence>
<feature type="transmembrane region" description="Helical" evidence="5">
    <location>
        <begin position="128"/>
        <end position="155"/>
    </location>
</feature>
<dbReference type="InterPro" id="IPR002541">
    <property type="entry name" value="Cyt_c_assembly"/>
</dbReference>
<accession>A0A9X1V8H3</accession>
<keyword evidence="3 5" id="KW-1133">Transmembrane helix</keyword>
<evidence type="ECO:0000313" key="8">
    <source>
        <dbReference type="Proteomes" id="UP001139263"/>
    </source>
</evidence>
<organism evidence="7 8">
    <name type="scientific">Sulfoacidibacillus ferrooxidans</name>
    <dbReference type="NCBI Taxonomy" id="2005001"/>
    <lineage>
        <taxon>Bacteria</taxon>
        <taxon>Bacillati</taxon>
        <taxon>Bacillota</taxon>
        <taxon>Bacilli</taxon>
        <taxon>Bacillales</taxon>
        <taxon>Alicyclobacillaceae</taxon>
        <taxon>Sulfoacidibacillus</taxon>
    </lineage>
</organism>
<evidence type="ECO:0000313" key="7">
    <source>
        <dbReference type="EMBL" id="MCI0183209.1"/>
    </source>
</evidence>
<comment type="subcellular location">
    <subcellularLocation>
        <location evidence="1">Membrane</location>
        <topology evidence="1">Multi-pass membrane protein</topology>
    </subcellularLocation>
</comment>
<feature type="transmembrane region" description="Helical" evidence="5">
    <location>
        <begin position="38"/>
        <end position="60"/>
    </location>
</feature>
<evidence type="ECO:0000256" key="4">
    <source>
        <dbReference type="ARBA" id="ARBA00023136"/>
    </source>
</evidence>
<feature type="transmembrane region" description="Helical" evidence="5">
    <location>
        <begin position="247"/>
        <end position="268"/>
    </location>
</feature>
<feature type="transmembrane region" description="Helical" evidence="5">
    <location>
        <begin position="6"/>
        <end position="26"/>
    </location>
</feature>
<dbReference type="RefSeq" id="WP_241713166.1">
    <property type="nucleotide sequence ID" value="NZ_JALBUF010000003.1"/>
</dbReference>
<feature type="domain" description="Cytochrome c assembly protein" evidence="6">
    <location>
        <begin position="72"/>
        <end position="265"/>
    </location>
</feature>
<comment type="caution">
    <text evidence="7">The sequence shown here is derived from an EMBL/GenBank/DDBJ whole genome shotgun (WGS) entry which is preliminary data.</text>
</comment>
<dbReference type="PANTHER" id="PTHR30071">
    <property type="entry name" value="HEME EXPORTER PROTEIN C"/>
    <property type="match status" value="1"/>
</dbReference>